<reference evidence="1 2" key="1">
    <citation type="submission" date="2016-04" db="EMBL/GenBank/DDBJ databases">
        <authorList>
            <person name="Evans L.H."/>
            <person name="Alamgir A."/>
            <person name="Owens N."/>
            <person name="Weber N.D."/>
            <person name="Virtaneva K."/>
            <person name="Barbian K."/>
            <person name="Babar A."/>
            <person name="Rosenke K."/>
        </authorList>
    </citation>
    <scope>NUCLEOTIDE SEQUENCE [LARGE SCALE GENOMIC DNA]</scope>
    <source>
        <strain evidence="1">NIES-2108</strain>
    </source>
</reference>
<gene>
    <name evidence="1" type="ORF">A6769_12130</name>
</gene>
<evidence type="ECO:0000313" key="2">
    <source>
        <dbReference type="Proteomes" id="UP000252085"/>
    </source>
</evidence>
<protein>
    <submittedName>
        <fullName evidence="1">Uncharacterized protein</fullName>
    </submittedName>
</protein>
<dbReference type="Proteomes" id="UP000252085">
    <property type="component" value="Unassembled WGS sequence"/>
</dbReference>
<comment type="caution">
    <text evidence="1">The sequence shown here is derived from an EMBL/GenBank/DDBJ whole genome shotgun (WGS) entry which is preliminary data.</text>
</comment>
<organism evidence="1 2">
    <name type="scientific">Nostoc punctiforme NIES-2108</name>
    <dbReference type="NCBI Taxonomy" id="1356359"/>
    <lineage>
        <taxon>Bacteria</taxon>
        <taxon>Bacillati</taxon>
        <taxon>Cyanobacteriota</taxon>
        <taxon>Cyanophyceae</taxon>
        <taxon>Nostocales</taxon>
        <taxon>Nostocaceae</taxon>
        <taxon>Nostoc</taxon>
    </lineage>
</organism>
<name>A0A367RPM8_NOSPU</name>
<sequence length="118" mass="12194">MAEPTIVQIFGTGATRLSSGATTSSAGLFIPDSALTAAGLATPTTATAEGHLVAIAIQAKSYLTQANFDANIDQSLIVADGFSSFTTRGTDNTAYRQDQLTFSLAKIDTAATIDPDNY</sequence>
<dbReference type="EMBL" id="LXQE01000136">
    <property type="protein sequence ID" value="RCJ37643.1"/>
    <property type="molecule type" value="Genomic_DNA"/>
</dbReference>
<accession>A0A367RPM8</accession>
<proteinExistence type="predicted"/>
<dbReference type="AlphaFoldDB" id="A0A367RPM8"/>
<evidence type="ECO:0000313" key="1">
    <source>
        <dbReference type="EMBL" id="RCJ37643.1"/>
    </source>
</evidence>